<evidence type="ECO:0000313" key="1">
    <source>
        <dbReference type="EMBL" id="TPP65983.1"/>
    </source>
</evidence>
<dbReference type="EMBL" id="SUNJ01002443">
    <property type="protein sequence ID" value="TPP65983.1"/>
    <property type="molecule type" value="Genomic_DNA"/>
</dbReference>
<dbReference type="AlphaFoldDB" id="A0A504YX52"/>
<comment type="caution">
    <text evidence="1">The sequence shown here is derived from an EMBL/GenBank/DDBJ whole genome shotgun (WGS) entry which is preliminary data.</text>
</comment>
<name>A0A504YX52_FASGI</name>
<keyword evidence="2" id="KW-1185">Reference proteome</keyword>
<reference evidence="1 2" key="1">
    <citation type="submission" date="2019-04" db="EMBL/GenBank/DDBJ databases">
        <title>Annotation for the trematode Fasciola gigantica.</title>
        <authorList>
            <person name="Choi Y.-J."/>
        </authorList>
    </citation>
    <scope>NUCLEOTIDE SEQUENCE [LARGE SCALE GENOMIC DNA]</scope>
    <source>
        <strain evidence="1">Uganda_cow_1</strain>
    </source>
</reference>
<sequence>MFWSSLAAQSRINELLDQPDLTIEELLNDDEVLQKVWGEIRDWSICKPFLCRAENIDFMVNVISNPPNSDDFDKSLYRCSRSGTL</sequence>
<proteinExistence type="predicted"/>
<dbReference type="OrthoDB" id="295029at2759"/>
<protein>
    <submittedName>
        <fullName evidence="1">Uncharacterized protein</fullName>
    </submittedName>
</protein>
<evidence type="ECO:0000313" key="2">
    <source>
        <dbReference type="Proteomes" id="UP000316759"/>
    </source>
</evidence>
<organism evidence="1 2">
    <name type="scientific">Fasciola gigantica</name>
    <name type="common">Giant liver fluke</name>
    <dbReference type="NCBI Taxonomy" id="46835"/>
    <lineage>
        <taxon>Eukaryota</taxon>
        <taxon>Metazoa</taxon>
        <taxon>Spiralia</taxon>
        <taxon>Lophotrochozoa</taxon>
        <taxon>Platyhelminthes</taxon>
        <taxon>Trematoda</taxon>
        <taxon>Digenea</taxon>
        <taxon>Plagiorchiida</taxon>
        <taxon>Echinostomata</taxon>
        <taxon>Echinostomatoidea</taxon>
        <taxon>Fasciolidae</taxon>
        <taxon>Fasciola</taxon>
    </lineage>
</organism>
<dbReference type="Proteomes" id="UP000316759">
    <property type="component" value="Unassembled WGS sequence"/>
</dbReference>
<accession>A0A504YX52</accession>
<gene>
    <name evidence="1" type="ORF">FGIG_03989</name>
</gene>